<dbReference type="EMBL" id="BGZK01000364">
    <property type="protein sequence ID" value="GBP39360.1"/>
    <property type="molecule type" value="Genomic_DNA"/>
</dbReference>
<dbReference type="GO" id="GO:0060271">
    <property type="term" value="P:cilium assembly"/>
    <property type="evidence" value="ECO:0007669"/>
    <property type="project" value="TreeGrafter"/>
</dbReference>
<feature type="region of interest" description="Disordered" evidence="3">
    <location>
        <begin position="492"/>
        <end position="516"/>
    </location>
</feature>
<feature type="coiled-coil region" evidence="2">
    <location>
        <begin position="539"/>
        <end position="698"/>
    </location>
</feature>
<evidence type="ECO:0000256" key="2">
    <source>
        <dbReference type="SAM" id="Coils"/>
    </source>
</evidence>
<gene>
    <name evidence="6" type="primary">CENPJ</name>
    <name evidence="6" type="ORF">EVAR_24342_1</name>
</gene>
<dbReference type="InterPro" id="IPR047002">
    <property type="entry name" value="Tcp10_C_sf"/>
</dbReference>
<feature type="region of interest" description="Disordered" evidence="3">
    <location>
        <begin position="803"/>
        <end position="834"/>
    </location>
</feature>
<protein>
    <submittedName>
        <fullName evidence="6">Centromere protein J</fullName>
    </submittedName>
</protein>
<dbReference type="GO" id="GO:0015631">
    <property type="term" value="F:tubulin binding"/>
    <property type="evidence" value="ECO:0007669"/>
    <property type="project" value="TreeGrafter"/>
</dbReference>
<dbReference type="InterPro" id="IPR026581">
    <property type="entry name" value="TCP10L/CENPJ"/>
</dbReference>
<keyword evidence="2" id="KW-0175">Coiled coil</keyword>
<organism evidence="6 7">
    <name type="scientific">Eumeta variegata</name>
    <name type="common">Bagworm moth</name>
    <name type="synonym">Eumeta japonica</name>
    <dbReference type="NCBI Taxonomy" id="151549"/>
    <lineage>
        <taxon>Eukaryota</taxon>
        <taxon>Metazoa</taxon>
        <taxon>Ecdysozoa</taxon>
        <taxon>Arthropoda</taxon>
        <taxon>Hexapoda</taxon>
        <taxon>Insecta</taxon>
        <taxon>Pterygota</taxon>
        <taxon>Neoptera</taxon>
        <taxon>Endopterygota</taxon>
        <taxon>Lepidoptera</taxon>
        <taxon>Glossata</taxon>
        <taxon>Ditrysia</taxon>
        <taxon>Tineoidea</taxon>
        <taxon>Psychidae</taxon>
        <taxon>Oiketicinae</taxon>
        <taxon>Eumeta</taxon>
    </lineage>
</organism>
<dbReference type="STRING" id="151549.A0A4C1VLG2"/>
<dbReference type="OrthoDB" id="10252174at2759"/>
<dbReference type="GO" id="GO:0005813">
    <property type="term" value="C:centrosome"/>
    <property type="evidence" value="ECO:0007669"/>
    <property type="project" value="TreeGrafter"/>
</dbReference>
<dbReference type="PANTHER" id="PTHR10331">
    <property type="entry name" value="T COMPLEX PROTEIN 10"/>
    <property type="match status" value="1"/>
</dbReference>
<dbReference type="PANTHER" id="PTHR10331:SF6">
    <property type="entry name" value="SPINDLE ASSEMBLY ABNORMAL 4"/>
    <property type="match status" value="1"/>
</dbReference>
<feature type="domain" description="Centromere protein J C-terminal" evidence="4">
    <location>
        <begin position="1002"/>
        <end position="1032"/>
    </location>
</feature>
<dbReference type="AlphaFoldDB" id="A0A4C1VLG2"/>
<evidence type="ECO:0000256" key="3">
    <source>
        <dbReference type="SAM" id="MobiDB-lite"/>
    </source>
</evidence>
<comment type="caution">
    <text evidence="6">The sequence shown here is derived from an EMBL/GenBank/DDBJ whole genome shotgun (WGS) entry which is preliminary data.</text>
</comment>
<dbReference type="Proteomes" id="UP000299102">
    <property type="component" value="Unassembled WGS sequence"/>
</dbReference>
<reference evidence="6 7" key="1">
    <citation type="journal article" date="2019" name="Commun. Biol.">
        <title>The bagworm genome reveals a unique fibroin gene that provides high tensile strength.</title>
        <authorList>
            <person name="Kono N."/>
            <person name="Nakamura H."/>
            <person name="Ohtoshi R."/>
            <person name="Tomita M."/>
            <person name="Numata K."/>
            <person name="Arakawa K."/>
        </authorList>
    </citation>
    <scope>NUCLEOTIDE SEQUENCE [LARGE SCALE GENOMIC DNA]</scope>
</reference>
<dbReference type="Pfam" id="PF07202">
    <property type="entry name" value="Tcp10_C"/>
    <property type="match status" value="2"/>
</dbReference>
<evidence type="ECO:0000259" key="5">
    <source>
        <dbReference type="Pfam" id="PF25779"/>
    </source>
</evidence>
<sequence>MDNSFAESDMSLSPSGILERLQVLRQLQLLQRCKLQKQQLQYEDFQKESGSATEIVSHFTNSTSYNTFRSLLNESESDPNEFYQTNFPKKVNEQDLIEGISVLHLSQESEFIITSPGSSNSQSTLPSRIYTENSPKNVQHSNPKKQIALDEMPILSPKKDFEILIKEKLQAEKQKELNTKVNTENIKINKNIQKKPFLKRGACMARFGLKKNDLVIQNTKSLPWVKRSEKKPNSKGNNQDETKEWKSVKDNKSSVEQHHVKFCNNSEKNNDKVSYSNETIRQPEIKDTQSILPNSEPNSLKESVVPTHSCIFSDKKNVNLLDKLGKREPASKHKSKTWAAILTKEQDDFLRELKQSDYYKNFESPAKSTISDLSCDENYVKMRLERESAEQNMFNLLESKTHQQSFDINSSFIHKFLRRNKLENSGNNTPLVMQKCLKENPKLLHINPAPETNTPEISQTKSVIEDICDSEYTDCDESSTCCSCNTVEEQQQIDHEKPITGNRERNKSDPWRNKNKNVEVKSQNITIEDNTKANMEDMNAKLVATSELLKERLKELEDEIEAFRKENAKLAQMKEEIDFERQKFYEEKSACEQKLNEDKILAEYYLAEEKEKLSKQKQTYERYIREMRGRLNKKEKVEVMNLKKEISDLKEEIRLKDAKSTSSIARLRNQIKILEKERKELEEELEKSKKENKRIQHSNEVTRRLSNLKYLEEINRKLTTMTQSQSDINTDKDVKYKAFEIERQSRSRKKKEVLPNKNVHKRAKSVPNLNVTSCYAKYFSQRDVISQVDRNNTVHVEPLETCSRTSDNDALDSDVEDCDDDTPQSISDSQKMTNSYDISNDNNLERIYMERFQTASPPSIASTRFNAGDASSRITVFENTNDFFLKKSSKITTDNTKSISPLNRNIQNSPSTCFSNKNPSTSPKTILTNKSPTIEEELDITNDSQKSQELTHRKSVNKTNMNPIENHKPDGARELRFPNGNVKLISADGTYNTKTYHMTHADGLEVLEFADGQVEKRYKDGSTEIRLPNGSIRYTDPKNEHVREEWRFPDGTVLTVASNGEQRVRFPNGQIEVHTKDHKRREFPDGTVKLVYNDGTSETRYSTGRIRVKDRRGNLIMDSASR</sequence>
<evidence type="ECO:0000256" key="1">
    <source>
        <dbReference type="ARBA" id="ARBA00005627"/>
    </source>
</evidence>
<accession>A0A4C1VLG2</accession>
<feature type="region of interest" description="Disordered" evidence="3">
    <location>
        <begin position="896"/>
        <end position="927"/>
    </location>
</feature>
<dbReference type="Pfam" id="PF25779">
    <property type="entry name" value="Tubulin-bind_CPAP"/>
    <property type="match status" value="1"/>
</dbReference>
<feature type="compositionally biased region" description="Polar residues" evidence="3">
    <location>
        <begin position="823"/>
        <end position="834"/>
    </location>
</feature>
<dbReference type="GO" id="GO:0061511">
    <property type="term" value="P:centriole elongation"/>
    <property type="evidence" value="ECO:0007669"/>
    <property type="project" value="TreeGrafter"/>
</dbReference>
<feature type="domain" description="CENPJ tubulin-binding region" evidence="5">
    <location>
        <begin position="158"/>
        <end position="207"/>
    </location>
</feature>
<evidence type="ECO:0000259" key="4">
    <source>
        <dbReference type="Pfam" id="PF07202"/>
    </source>
</evidence>
<proteinExistence type="inferred from homology"/>
<feature type="domain" description="Centromere protein J C-terminal" evidence="4">
    <location>
        <begin position="1042"/>
        <end position="1074"/>
    </location>
</feature>
<dbReference type="InterPro" id="IPR009852">
    <property type="entry name" value="CENPJ_C_dom"/>
</dbReference>
<evidence type="ECO:0000313" key="6">
    <source>
        <dbReference type="EMBL" id="GBP39360.1"/>
    </source>
</evidence>
<comment type="similarity">
    <text evidence="1">Belongs to the TCP10 family.</text>
</comment>
<feature type="compositionally biased region" description="Acidic residues" evidence="3">
    <location>
        <begin position="809"/>
        <end position="822"/>
    </location>
</feature>
<dbReference type="InterPro" id="IPR058029">
    <property type="entry name" value="Tubulin-bd_CENPJ"/>
</dbReference>
<feature type="compositionally biased region" description="Basic and acidic residues" evidence="3">
    <location>
        <begin position="226"/>
        <end position="255"/>
    </location>
</feature>
<evidence type="ECO:0000313" key="7">
    <source>
        <dbReference type="Proteomes" id="UP000299102"/>
    </source>
</evidence>
<dbReference type="Gene3D" id="2.60.450.20">
    <property type="match status" value="1"/>
</dbReference>
<name>A0A4C1VLG2_EUMVA</name>
<feature type="region of interest" description="Disordered" evidence="3">
    <location>
        <begin position="225"/>
        <end position="255"/>
    </location>
</feature>
<keyword evidence="7" id="KW-1185">Reference proteome</keyword>
<dbReference type="GO" id="GO:0005814">
    <property type="term" value="C:centriole"/>
    <property type="evidence" value="ECO:0007669"/>
    <property type="project" value="TreeGrafter"/>
</dbReference>